<feature type="signal peptide" evidence="1">
    <location>
        <begin position="1"/>
        <end position="21"/>
    </location>
</feature>
<proteinExistence type="predicted"/>
<dbReference type="PANTHER" id="PTHR34387:SF1">
    <property type="entry name" value="PERIPLASMIC IMMUNOGENIC PROTEIN"/>
    <property type="match status" value="1"/>
</dbReference>
<gene>
    <name evidence="2" type="ORF">ACFSAV_01175</name>
</gene>
<dbReference type="Gene3D" id="3.30.70.2970">
    <property type="entry name" value="Protein of unknown function (DUF541), domain 2"/>
    <property type="match status" value="1"/>
</dbReference>
<protein>
    <submittedName>
        <fullName evidence="2">SIMPL domain-containing protein</fullName>
    </submittedName>
</protein>
<accession>A0ABW4NQW4</accession>
<keyword evidence="3" id="KW-1185">Reference proteome</keyword>
<evidence type="ECO:0000313" key="2">
    <source>
        <dbReference type="EMBL" id="MFD1804999.1"/>
    </source>
</evidence>
<dbReference type="EMBL" id="JBHUFP010000003">
    <property type="protein sequence ID" value="MFD1804999.1"/>
    <property type="molecule type" value="Genomic_DNA"/>
</dbReference>
<dbReference type="InterPro" id="IPR052022">
    <property type="entry name" value="26kDa_periplasmic_antigen"/>
</dbReference>
<dbReference type="RefSeq" id="WP_379095315.1">
    <property type="nucleotide sequence ID" value="NZ_JBHUFP010000003.1"/>
</dbReference>
<dbReference type="Gene3D" id="3.30.110.170">
    <property type="entry name" value="Protein of unknown function (DUF541), domain 1"/>
    <property type="match status" value="1"/>
</dbReference>
<dbReference type="Proteomes" id="UP001597420">
    <property type="component" value="Unassembled WGS sequence"/>
</dbReference>
<comment type="caution">
    <text evidence="2">The sequence shown here is derived from an EMBL/GenBank/DDBJ whole genome shotgun (WGS) entry which is preliminary data.</text>
</comment>
<name>A0ABW4NQW4_9PAST</name>
<keyword evidence="1" id="KW-0732">Signal</keyword>
<organism evidence="2 3">
    <name type="scientific">Pasteurella oralis</name>
    <dbReference type="NCBI Taxonomy" id="1071947"/>
    <lineage>
        <taxon>Bacteria</taxon>
        <taxon>Pseudomonadati</taxon>
        <taxon>Pseudomonadota</taxon>
        <taxon>Gammaproteobacteria</taxon>
        <taxon>Pasteurellales</taxon>
        <taxon>Pasteurellaceae</taxon>
        <taxon>Pasteurella</taxon>
    </lineage>
</organism>
<dbReference type="PANTHER" id="PTHR34387">
    <property type="entry name" value="SLR1258 PROTEIN"/>
    <property type="match status" value="1"/>
</dbReference>
<feature type="chain" id="PRO_5045458299" evidence="1">
    <location>
        <begin position="22"/>
        <end position="234"/>
    </location>
</feature>
<reference evidence="3" key="1">
    <citation type="journal article" date="2019" name="Int. J. Syst. Evol. Microbiol.">
        <title>The Global Catalogue of Microorganisms (GCM) 10K type strain sequencing project: providing services to taxonomists for standard genome sequencing and annotation.</title>
        <authorList>
            <consortium name="The Broad Institute Genomics Platform"/>
            <consortium name="The Broad Institute Genome Sequencing Center for Infectious Disease"/>
            <person name="Wu L."/>
            <person name="Ma J."/>
        </authorList>
    </citation>
    <scope>NUCLEOTIDE SEQUENCE [LARGE SCALE GENOMIC DNA]</scope>
    <source>
        <strain evidence="3">CCM 7950</strain>
    </source>
</reference>
<evidence type="ECO:0000256" key="1">
    <source>
        <dbReference type="SAM" id="SignalP"/>
    </source>
</evidence>
<sequence length="234" mass="26082">MKLKHLTLALLALPFAVSANAESQPSNIVTFSAEVEREVNQDLMQVVMFTQEEGKDISLLNKNVTERINTAIALVKKQSIVQIQSQDRNTQVRYGKDGKQNGWVSRAELVLQSKDSVALSKLVSELNNQLMIEKLYASISPDTLTALENEMTEAVLQKFEQKAKVIQTSLKSKGYKVIELNIATPDHFVQSPRPYSNKMMRASAVSYAADEMALEAGKTQIRAQVQAKIELIND</sequence>
<evidence type="ECO:0000313" key="3">
    <source>
        <dbReference type="Proteomes" id="UP001597420"/>
    </source>
</evidence>
<dbReference type="Pfam" id="PF04402">
    <property type="entry name" value="SIMPL"/>
    <property type="match status" value="1"/>
</dbReference>
<dbReference type="InterPro" id="IPR007497">
    <property type="entry name" value="SIMPL/DUF541"/>
</dbReference>